<evidence type="ECO:0000256" key="14">
    <source>
        <dbReference type="PIRSR" id="PIRSR004846-1"/>
    </source>
</evidence>
<keyword evidence="9" id="KW-0826">Tungsten</keyword>
<evidence type="ECO:0000256" key="9">
    <source>
        <dbReference type="ARBA" id="ARBA00023245"/>
    </source>
</evidence>
<keyword evidence="17" id="KW-1185">Reference proteome</keyword>
<dbReference type="SUPFAM" id="SSF53850">
    <property type="entry name" value="Periplasmic binding protein-like II"/>
    <property type="match status" value="1"/>
</dbReference>
<keyword evidence="3" id="KW-0813">Transport</keyword>
<feature type="chain" id="PRO_5011588069" description="Molybdate-binding protein ModA" evidence="15">
    <location>
        <begin position="25"/>
        <end position="250"/>
    </location>
</feature>
<evidence type="ECO:0000256" key="11">
    <source>
        <dbReference type="ARBA" id="ARBA00062515"/>
    </source>
</evidence>
<evidence type="ECO:0000256" key="13">
    <source>
        <dbReference type="ARBA" id="ARBA00078141"/>
    </source>
</evidence>
<dbReference type="PANTHER" id="PTHR30632:SF0">
    <property type="entry name" value="SULFATE-BINDING PROTEIN"/>
    <property type="match status" value="1"/>
</dbReference>
<evidence type="ECO:0000256" key="2">
    <source>
        <dbReference type="ARBA" id="ARBA00009175"/>
    </source>
</evidence>
<evidence type="ECO:0000256" key="15">
    <source>
        <dbReference type="SAM" id="SignalP"/>
    </source>
</evidence>
<feature type="binding site" evidence="14">
    <location>
        <position position="34"/>
    </location>
    <ligand>
        <name>molybdate</name>
        <dbReference type="ChEBI" id="CHEBI:36264"/>
    </ligand>
</feature>
<evidence type="ECO:0000256" key="10">
    <source>
        <dbReference type="ARBA" id="ARBA00056002"/>
    </source>
</evidence>
<feature type="binding site" evidence="14">
    <location>
        <position position="62"/>
    </location>
    <ligand>
        <name>molybdate</name>
        <dbReference type="ChEBI" id="CHEBI:36264"/>
    </ligand>
</feature>
<dbReference type="NCBIfam" id="TIGR01256">
    <property type="entry name" value="modA"/>
    <property type="match status" value="1"/>
</dbReference>
<feature type="binding site" evidence="14">
    <location>
        <position position="167"/>
    </location>
    <ligand>
        <name>molybdate</name>
        <dbReference type="ChEBI" id="CHEBI:36264"/>
    </ligand>
</feature>
<dbReference type="OrthoDB" id="9785015at2"/>
<dbReference type="PANTHER" id="PTHR30632">
    <property type="entry name" value="MOLYBDATE-BINDING PERIPLASMIC PROTEIN"/>
    <property type="match status" value="1"/>
</dbReference>
<dbReference type="GO" id="GO:0030973">
    <property type="term" value="F:molybdate ion binding"/>
    <property type="evidence" value="ECO:0007669"/>
    <property type="project" value="TreeGrafter"/>
</dbReference>
<dbReference type="PIRSF" id="PIRSF004846">
    <property type="entry name" value="ModA"/>
    <property type="match status" value="1"/>
</dbReference>
<dbReference type="CDD" id="cd00993">
    <property type="entry name" value="PBP2_ModA_like"/>
    <property type="match status" value="1"/>
</dbReference>
<keyword evidence="4" id="KW-1003">Cell membrane</keyword>
<dbReference type="FunFam" id="3.40.190.10:FF:000035">
    <property type="entry name" value="Molybdate ABC transporter substrate-binding protein"/>
    <property type="match status" value="1"/>
</dbReference>
<comment type="function">
    <text evidence="10">Involved in the transport of molybdenum into the cell. Part of the binding-protein-dependent transport system ModABCD.</text>
</comment>
<comment type="subcellular location">
    <subcellularLocation>
        <location evidence="1">Cell membrane</location>
    </subcellularLocation>
</comment>
<evidence type="ECO:0000256" key="5">
    <source>
        <dbReference type="ARBA" id="ARBA00022505"/>
    </source>
</evidence>
<comment type="subunit">
    <text evidence="11">The complex is composed of two ATP-binding proteins (ModC), two transmembrane proteins (ModB) and a solute-binding protein (ModA).</text>
</comment>
<evidence type="ECO:0000256" key="7">
    <source>
        <dbReference type="ARBA" id="ARBA00022729"/>
    </source>
</evidence>
<dbReference type="STRING" id="43775.SAMN04489760_13325"/>
<dbReference type="Proteomes" id="UP000198744">
    <property type="component" value="Unassembled WGS sequence"/>
</dbReference>
<keyword evidence="7 15" id="KW-0732">Signal</keyword>
<keyword evidence="6 14" id="KW-0479">Metal-binding</keyword>
<dbReference type="InterPro" id="IPR050682">
    <property type="entry name" value="ModA/WtpA"/>
</dbReference>
<feature type="signal peptide" evidence="15">
    <location>
        <begin position="1"/>
        <end position="24"/>
    </location>
</feature>
<keyword evidence="8" id="KW-0472">Membrane</keyword>
<name>A0A1H8A9X6_9BACT</name>
<dbReference type="RefSeq" id="WP_093884581.1">
    <property type="nucleotide sequence ID" value="NZ_FOBS01000033.1"/>
</dbReference>
<sequence>MKNWTIKLFLAVFCFVFLTGSALAADVNLSVAASLREAVTELSADFAKKNPGVAFQRNFGASGALAKQIENGAPCDLFFSANVEWVDYLKEKKLVAAQNTATFAFNELVFVGKPGLKVSSLQDVTKLGKVAIGSPKSVPAGQYAMEALKKAGLDKQMENKLVMARDVRECLMYAERGEVDGAFVYKTDAMILAKDVKILFVVPQNYYPRVTYPVALTAAGSKKGEAAAFYKFLQSAEAKKVLTRYGFAVK</sequence>
<evidence type="ECO:0000256" key="12">
    <source>
        <dbReference type="ARBA" id="ARBA00073171"/>
    </source>
</evidence>
<feature type="binding site" evidence="14">
    <location>
        <position position="185"/>
    </location>
    <ligand>
        <name>molybdate</name>
        <dbReference type="ChEBI" id="CHEBI:36264"/>
    </ligand>
</feature>
<dbReference type="GO" id="GO:1901359">
    <property type="term" value="F:tungstate binding"/>
    <property type="evidence" value="ECO:0007669"/>
    <property type="project" value="UniProtKB-ARBA"/>
</dbReference>
<evidence type="ECO:0000256" key="6">
    <source>
        <dbReference type="ARBA" id="ARBA00022723"/>
    </source>
</evidence>
<evidence type="ECO:0000256" key="4">
    <source>
        <dbReference type="ARBA" id="ARBA00022475"/>
    </source>
</evidence>
<proteinExistence type="inferred from homology"/>
<evidence type="ECO:0000256" key="3">
    <source>
        <dbReference type="ARBA" id="ARBA00022448"/>
    </source>
</evidence>
<dbReference type="Pfam" id="PF13531">
    <property type="entry name" value="SBP_bac_11"/>
    <property type="match status" value="1"/>
</dbReference>
<evidence type="ECO:0000313" key="17">
    <source>
        <dbReference type="Proteomes" id="UP000198744"/>
    </source>
</evidence>
<dbReference type="GO" id="GO:0046872">
    <property type="term" value="F:metal ion binding"/>
    <property type="evidence" value="ECO:0007669"/>
    <property type="project" value="UniProtKB-KW"/>
</dbReference>
<dbReference type="EMBL" id="FOBS01000033">
    <property type="protein sequence ID" value="SEM67575.1"/>
    <property type="molecule type" value="Genomic_DNA"/>
</dbReference>
<keyword evidence="5 14" id="KW-0500">Molybdenum</keyword>
<dbReference type="InterPro" id="IPR005950">
    <property type="entry name" value="ModA"/>
</dbReference>
<gene>
    <name evidence="16" type="ORF">SAMN04489760_13325</name>
</gene>
<dbReference type="Gene3D" id="3.40.190.10">
    <property type="entry name" value="Periplasmic binding protein-like II"/>
    <property type="match status" value="2"/>
</dbReference>
<reference evidence="16 17" key="1">
    <citation type="submission" date="2016-10" db="EMBL/GenBank/DDBJ databases">
        <authorList>
            <person name="de Groot N.N."/>
        </authorList>
    </citation>
    <scope>NUCLEOTIDE SEQUENCE [LARGE SCALE GENOMIC DNA]</scope>
    <source>
        <strain evidence="16 17">DSM 8423</strain>
    </source>
</reference>
<organism evidence="16 17">
    <name type="scientific">Syntrophus gentianae</name>
    <dbReference type="NCBI Taxonomy" id="43775"/>
    <lineage>
        <taxon>Bacteria</taxon>
        <taxon>Pseudomonadati</taxon>
        <taxon>Thermodesulfobacteriota</taxon>
        <taxon>Syntrophia</taxon>
        <taxon>Syntrophales</taxon>
        <taxon>Syntrophaceae</taxon>
        <taxon>Syntrophus</taxon>
    </lineage>
</organism>
<evidence type="ECO:0000256" key="1">
    <source>
        <dbReference type="ARBA" id="ARBA00004236"/>
    </source>
</evidence>
<evidence type="ECO:0000256" key="8">
    <source>
        <dbReference type="ARBA" id="ARBA00023136"/>
    </source>
</evidence>
<comment type="similarity">
    <text evidence="2">Belongs to the bacterial solute-binding protein ModA family.</text>
</comment>
<protein>
    <recommendedName>
        <fullName evidence="12">Molybdate-binding protein ModA</fullName>
    </recommendedName>
    <alternativeName>
        <fullName evidence="13">Molybdate/tungstate-binding protein ModA</fullName>
    </alternativeName>
</protein>
<dbReference type="GO" id="GO:0015689">
    <property type="term" value="P:molybdate ion transport"/>
    <property type="evidence" value="ECO:0007669"/>
    <property type="project" value="InterPro"/>
</dbReference>
<evidence type="ECO:0000313" key="16">
    <source>
        <dbReference type="EMBL" id="SEM67575.1"/>
    </source>
</evidence>
<dbReference type="GO" id="GO:0005886">
    <property type="term" value="C:plasma membrane"/>
    <property type="evidence" value="ECO:0007669"/>
    <property type="project" value="UniProtKB-SubCell"/>
</dbReference>
<dbReference type="AlphaFoldDB" id="A0A1H8A9X6"/>
<accession>A0A1H8A9X6</accession>
<dbReference type="FunFam" id="3.40.190.10:FF:000030">
    <property type="entry name" value="Molybdate ABC transporter substrate-binding protein"/>
    <property type="match status" value="1"/>
</dbReference>
<feature type="binding site" evidence="14">
    <location>
        <position position="140"/>
    </location>
    <ligand>
        <name>molybdate</name>
        <dbReference type="ChEBI" id="CHEBI:36264"/>
    </ligand>
</feature>